<evidence type="ECO:0000313" key="3">
    <source>
        <dbReference type="EMBL" id="KAG6399787.1"/>
    </source>
</evidence>
<protein>
    <recommendedName>
        <fullName evidence="2">Myb/SANT-like domain-containing protein</fullName>
    </recommendedName>
</protein>
<dbReference type="InterPro" id="IPR024752">
    <property type="entry name" value="Myb/SANT-like_dom"/>
</dbReference>
<dbReference type="AlphaFoldDB" id="A0A8X8WRI8"/>
<evidence type="ECO:0000313" key="4">
    <source>
        <dbReference type="Proteomes" id="UP000298416"/>
    </source>
</evidence>
<reference evidence="3" key="1">
    <citation type="submission" date="2018-01" db="EMBL/GenBank/DDBJ databases">
        <authorList>
            <person name="Mao J.F."/>
        </authorList>
    </citation>
    <scope>NUCLEOTIDE SEQUENCE</scope>
    <source>
        <strain evidence="3">Huo1</strain>
        <tissue evidence="3">Leaf</tissue>
    </source>
</reference>
<dbReference type="Pfam" id="PF12776">
    <property type="entry name" value="Myb_DNA-bind_3"/>
    <property type="match status" value="1"/>
</dbReference>
<proteinExistence type="predicted"/>
<dbReference type="Proteomes" id="UP000298416">
    <property type="component" value="Unassembled WGS sequence"/>
</dbReference>
<dbReference type="EMBL" id="PNBA02000015">
    <property type="protein sequence ID" value="KAG6399787.1"/>
    <property type="molecule type" value="Genomic_DNA"/>
</dbReference>
<dbReference type="PANTHER" id="PTHR46250">
    <property type="entry name" value="MYB/SANT-LIKE DNA-BINDING DOMAIN PROTEIN-RELATED"/>
    <property type="match status" value="1"/>
</dbReference>
<comment type="caution">
    <text evidence="3">The sequence shown here is derived from an EMBL/GenBank/DDBJ whole genome shotgun (WGS) entry which is preliminary data.</text>
</comment>
<dbReference type="PANTHER" id="PTHR46250:SF15">
    <property type="entry name" value="OS01G0523800 PROTEIN"/>
    <property type="match status" value="1"/>
</dbReference>
<reference evidence="3" key="2">
    <citation type="submission" date="2020-08" db="EMBL/GenBank/DDBJ databases">
        <title>Plant Genome Project.</title>
        <authorList>
            <person name="Zhang R.-G."/>
        </authorList>
    </citation>
    <scope>NUCLEOTIDE SEQUENCE</scope>
    <source>
        <strain evidence="3">Huo1</strain>
        <tissue evidence="3">Leaf</tissue>
    </source>
</reference>
<organism evidence="3">
    <name type="scientific">Salvia splendens</name>
    <name type="common">Scarlet sage</name>
    <dbReference type="NCBI Taxonomy" id="180675"/>
    <lineage>
        <taxon>Eukaryota</taxon>
        <taxon>Viridiplantae</taxon>
        <taxon>Streptophyta</taxon>
        <taxon>Embryophyta</taxon>
        <taxon>Tracheophyta</taxon>
        <taxon>Spermatophyta</taxon>
        <taxon>Magnoliopsida</taxon>
        <taxon>eudicotyledons</taxon>
        <taxon>Gunneridae</taxon>
        <taxon>Pentapetalae</taxon>
        <taxon>asterids</taxon>
        <taxon>lamiids</taxon>
        <taxon>Lamiales</taxon>
        <taxon>Lamiaceae</taxon>
        <taxon>Nepetoideae</taxon>
        <taxon>Mentheae</taxon>
        <taxon>Salviinae</taxon>
        <taxon>Salvia</taxon>
        <taxon>Salvia subgen. Calosphace</taxon>
        <taxon>core Calosphace</taxon>
    </lineage>
</organism>
<accession>A0A8X8WRI8</accession>
<evidence type="ECO:0000259" key="2">
    <source>
        <dbReference type="Pfam" id="PF12776"/>
    </source>
</evidence>
<gene>
    <name evidence="3" type="ORF">SASPL_141272</name>
</gene>
<feature type="region of interest" description="Disordered" evidence="1">
    <location>
        <begin position="229"/>
        <end position="281"/>
    </location>
</feature>
<sequence length="373" mass="41395">METNIDNILYHILSKLNYSNLGSAMSDSKRPKTTGDDNQGDARVNAYLNRYRKAKGDRTRRSWTDREEEILVTAMRDLSASGWKTDNGFRSGFTGRLHDAIKQRFPNTDIKICPHINSKISAWKKTYSSLVGILARSGVGFNTNNDCKIDCDDDQWEQIVKCDPNAKFMRGKSWPYLEHWQIIFGKDRATGAFTEDLMEAVNSLYTQGSLHSPGGSYGQSISLADDISHVPSLGTVPPDGTVPPAGTPPMEGVADSTGQSTGHKGTSDGGAKKRKSDKNDTSVDGLIEMLGKMNHDTNARLDCLSKRIGYEFDLSKARKDVYVELGRIPGLSRVQKFDVGEIILEKVERLDFFLGMPDEDRLAYVVHALAKYG</sequence>
<feature type="domain" description="Myb/SANT-like" evidence="2">
    <location>
        <begin position="62"/>
        <end position="158"/>
    </location>
</feature>
<evidence type="ECO:0000256" key="1">
    <source>
        <dbReference type="SAM" id="MobiDB-lite"/>
    </source>
</evidence>
<keyword evidence="4" id="KW-1185">Reference proteome</keyword>
<name>A0A8X8WRI8_SALSN</name>